<feature type="compositionally biased region" description="Polar residues" evidence="1">
    <location>
        <begin position="145"/>
        <end position="165"/>
    </location>
</feature>
<organism evidence="2 3">
    <name type="scientific">Dendrothele bispora (strain CBS 962.96)</name>
    <dbReference type="NCBI Taxonomy" id="1314807"/>
    <lineage>
        <taxon>Eukaryota</taxon>
        <taxon>Fungi</taxon>
        <taxon>Dikarya</taxon>
        <taxon>Basidiomycota</taxon>
        <taxon>Agaricomycotina</taxon>
        <taxon>Agaricomycetes</taxon>
        <taxon>Agaricomycetidae</taxon>
        <taxon>Agaricales</taxon>
        <taxon>Agaricales incertae sedis</taxon>
        <taxon>Dendrothele</taxon>
    </lineage>
</organism>
<protein>
    <submittedName>
        <fullName evidence="2">Uncharacterized protein</fullName>
    </submittedName>
</protein>
<evidence type="ECO:0000313" key="3">
    <source>
        <dbReference type="Proteomes" id="UP000297245"/>
    </source>
</evidence>
<dbReference type="Proteomes" id="UP000297245">
    <property type="component" value="Unassembled WGS sequence"/>
</dbReference>
<feature type="region of interest" description="Disordered" evidence="1">
    <location>
        <begin position="144"/>
        <end position="165"/>
    </location>
</feature>
<gene>
    <name evidence="2" type="ORF">K435DRAFT_793969</name>
</gene>
<proteinExistence type="predicted"/>
<name>A0A4S8MDL4_DENBC</name>
<evidence type="ECO:0000256" key="1">
    <source>
        <dbReference type="SAM" id="MobiDB-lite"/>
    </source>
</evidence>
<accession>A0A4S8MDL4</accession>
<dbReference type="EMBL" id="ML179101">
    <property type="protein sequence ID" value="THV00627.1"/>
    <property type="molecule type" value="Genomic_DNA"/>
</dbReference>
<feature type="compositionally biased region" description="Polar residues" evidence="1">
    <location>
        <begin position="101"/>
        <end position="125"/>
    </location>
</feature>
<reference evidence="2 3" key="1">
    <citation type="journal article" date="2019" name="Nat. Ecol. Evol.">
        <title>Megaphylogeny resolves global patterns of mushroom evolution.</title>
        <authorList>
            <person name="Varga T."/>
            <person name="Krizsan K."/>
            <person name="Foldi C."/>
            <person name="Dima B."/>
            <person name="Sanchez-Garcia M."/>
            <person name="Sanchez-Ramirez S."/>
            <person name="Szollosi G.J."/>
            <person name="Szarkandi J.G."/>
            <person name="Papp V."/>
            <person name="Albert L."/>
            <person name="Andreopoulos W."/>
            <person name="Angelini C."/>
            <person name="Antonin V."/>
            <person name="Barry K.W."/>
            <person name="Bougher N.L."/>
            <person name="Buchanan P."/>
            <person name="Buyck B."/>
            <person name="Bense V."/>
            <person name="Catcheside P."/>
            <person name="Chovatia M."/>
            <person name="Cooper J."/>
            <person name="Damon W."/>
            <person name="Desjardin D."/>
            <person name="Finy P."/>
            <person name="Geml J."/>
            <person name="Haridas S."/>
            <person name="Hughes K."/>
            <person name="Justo A."/>
            <person name="Karasinski D."/>
            <person name="Kautmanova I."/>
            <person name="Kiss B."/>
            <person name="Kocsube S."/>
            <person name="Kotiranta H."/>
            <person name="LaButti K.M."/>
            <person name="Lechner B.E."/>
            <person name="Liimatainen K."/>
            <person name="Lipzen A."/>
            <person name="Lukacs Z."/>
            <person name="Mihaltcheva S."/>
            <person name="Morgado L.N."/>
            <person name="Niskanen T."/>
            <person name="Noordeloos M.E."/>
            <person name="Ohm R.A."/>
            <person name="Ortiz-Santana B."/>
            <person name="Ovrebo C."/>
            <person name="Racz N."/>
            <person name="Riley R."/>
            <person name="Savchenko A."/>
            <person name="Shiryaev A."/>
            <person name="Soop K."/>
            <person name="Spirin V."/>
            <person name="Szebenyi C."/>
            <person name="Tomsovsky M."/>
            <person name="Tulloss R.E."/>
            <person name="Uehling J."/>
            <person name="Grigoriev I.V."/>
            <person name="Vagvolgyi C."/>
            <person name="Papp T."/>
            <person name="Martin F.M."/>
            <person name="Miettinen O."/>
            <person name="Hibbett D.S."/>
            <person name="Nagy L.G."/>
        </authorList>
    </citation>
    <scope>NUCLEOTIDE SEQUENCE [LARGE SCALE GENOMIC DNA]</scope>
    <source>
        <strain evidence="2 3">CBS 962.96</strain>
    </source>
</reference>
<feature type="region of interest" description="Disordered" evidence="1">
    <location>
        <begin position="95"/>
        <end position="125"/>
    </location>
</feature>
<keyword evidence="3" id="KW-1185">Reference proteome</keyword>
<dbReference type="AlphaFoldDB" id="A0A4S8MDL4"/>
<evidence type="ECO:0000313" key="2">
    <source>
        <dbReference type="EMBL" id="THV00627.1"/>
    </source>
</evidence>
<sequence>MTEECATTTLIFFVQKYNPEFRYDFCLSTGVPTFGTDCVLAKPDIYLNVTTSIPIQSPIPTKAFAAEKTIIIRDDCRINEEYEFIARPESRKPIHFHYGPGSSSDTGRPISAQHTSQRSNTNEEYSTLIPTQTETRYDSIVATKGVQSRSKISSDNQDETPSGTVKNSYVPCDFQSFAAHYGANSFSNKWAAATDQTYGTYSDWGEAGF</sequence>